<reference evidence="1 2" key="1">
    <citation type="journal article" date="2020" name="Cell">
        <title>Large-Scale Comparative Analyses of Tick Genomes Elucidate Their Genetic Diversity and Vector Capacities.</title>
        <authorList>
            <consortium name="Tick Genome and Microbiome Consortium (TIGMIC)"/>
            <person name="Jia N."/>
            <person name="Wang J."/>
            <person name="Shi W."/>
            <person name="Du L."/>
            <person name="Sun Y."/>
            <person name="Zhan W."/>
            <person name="Jiang J.F."/>
            <person name="Wang Q."/>
            <person name="Zhang B."/>
            <person name="Ji P."/>
            <person name="Bell-Sakyi L."/>
            <person name="Cui X.M."/>
            <person name="Yuan T.T."/>
            <person name="Jiang B.G."/>
            <person name="Yang W.F."/>
            <person name="Lam T.T."/>
            <person name="Chang Q.C."/>
            <person name="Ding S.J."/>
            <person name="Wang X.J."/>
            <person name="Zhu J.G."/>
            <person name="Ruan X.D."/>
            <person name="Zhao L."/>
            <person name="Wei J.T."/>
            <person name="Ye R.Z."/>
            <person name="Que T.C."/>
            <person name="Du C.H."/>
            <person name="Zhou Y.H."/>
            <person name="Cheng J.X."/>
            <person name="Dai P.F."/>
            <person name="Guo W.B."/>
            <person name="Han X.H."/>
            <person name="Huang E.J."/>
            <person name="Li L.F."/>
            <person name="Wei W."/>
            <person name="Gao Y.C."/>
            <person name="Liu J.Z."/>
            <person name="Shao H.Z."/>
            <person name="Wang X."/>
            <person name="Wang C.C."/>
            <person name="Yang T.C."/>
            <person name="Huo Q.B."/>
            <person name="Li W."/>
            <person name="Chen H.Y."/>
            <person name="Chen S.E."/>
            <person name="Zhou L.G."/>
            <person name="Ni X.B."/>
            <person name="Tian J.H."/>
            <person name="Sheng Y."/>
            <person name="Liu T."/>
            <person name="Pan Y.S."/>
            <person name="Xia L.Y."/>
            <person name="Li J."/>
            <person name="Zhao F."/>
            <person name="Cao W.C."/>
        </authorList>
    </citation>
    <scope>NUCLEOTIDE SEQUENCE [LARGE SCALE GENOMIC DNA]</scope>
    <source>
        <strain evidence="1">Iper-2018</strain>
    </source>
</reference>
<dbReference type="Proteomes" id="UP000805193">
    <property type="component" value="Unassembled WGS sequence"/>
</dbReference>
<gene>
    <name evidence="1" type="ORF">HPB47_008773</name>
</gene>
<dbReference type="EMBL" id="JABSTQ010011206">
    <property type="protein sequence ID" value="KAG0414073.1"/>
    <property type="molecule type" value="Genomic_DNA"/>
</dbReference>
<organism evidence="1 2">
    <name type="scientific">Ixodes persulcatus</name>
    <name type="common">Taiga tick</name>
    <dbReference type="NCBI Taxonomy" id="34615"/>
    <lineage>
        <taxon>Eukaryota</taxon>
        <taxon>Metazoa</taxon>
        <taxon>Ecdysozoa</taxon>
        <taxon>Arthropoda</taxon>
        <taxon>Chelicerata</taxon>
        <taxon>Arachnida</taxon>
        <taxon>Acari</taxon>
        <taxon>Parasitiformes</taxon>
        <taxon>Ixodida</taxon>
        <taxon>Ixodoidea</taxon>
        <taxon>Ixodidae</taxon>
        <taxon>Ixodinae</taxon>
        <taxon>Ixodes</taxon>
    </lineage>
</organism>
<proteinExistence type="predicted"/>
<name>A0AC60P3U2_IXOPE</name>
<accession>A0AC60P3U2</accession>
<comment type="caution">
    <text evidence="1">The sequence shown here is derived from an EMBL/GenBank/DDBJ whole genome shotgun (WGS) entry which is preliminary data.</text>
</comment>
<evidence type="ECO:0000313" key="1">
    <source>
        <dbReference type="EMBL" id="KAG0414073.1"/>
    </source>
</evidence>
<sequence>MLEPVPAAVASITPQREDFAPFGLSDAAPCEGDVAPLPAFDAFQEAAASAANDSSNFDPFGNFEDNTSPMETKTDLSVTSTQDTGNAFGEFDLLHREPHKAVTPTKDHDYDPLTRPTSSWNPQRARFPSRHGRI</sequence>
<evidence type="ECO:0000313" key="2">
    <source>
        <dbReference type="Proteomes" id="UP000805193"/>
    </source>
</evidence>
<keyword evidence="2" id="KW-1185">Reference proteome</keyword>
<protein>
    <submittedName>
        <fullName evidence="1">Uncharacterized protein</fullName>
    </submittedName>
</protein>